<feature type="transmembrane region" description="Helical" evidence="10">
    <location>
        <begin position="60"/>
        <end position="85"/>
    </location>
</feature>
<keyword evidence="8 10" id="KW-0472">Membrane</keyword>
<accession>A0A939BEG2</accession>
<keyword evidence="7 10" id="KW-0406">Ion transport</keyword>
<keyword evidence="5 10" id="KW-0812">Transmembrane</keyword>
<dbReference type="PROSITE" id="PS01327">
    <property type="entry name" value="MSCL"/>
    <property type="match status" value="1"/>
</dbReference>
<dbReference type="InterPro" id="IPR037673">
    <property type="entry name" value="MSC/AndL"/>
</dbReference>
<evidence type="ECO:0000256" key="9">
    <source>
        <dbReference type="ARBA" id="ARBA00023303"/>
    </source>
</evidence>
<evidence type="ECO:0000313" key="11">
    <source>
        <dbReference type="EMBL" id="MBM6947077.1"/>
    </source>
</evidence>
<dbReference type="InterPro" id="IPR019823">
    <property type="entry name" value="Mechanosensitive_channel_CS"/>
</dbReference>
<evidence type="ECO:0000313" key="12">
    <source>
        <dbReference type="Proteomes" id="UP000705508"/>
    </source>
</evidence>
<sequence>MKKFIEEFKTFALRGNMMDMAVGVLIGGAFSGIVSSLTDNFINPLLNVCTGGQMYTLQDVAGFASAFISSLFNFFIMAFVLFCLLKGVNKLVSLGKKEEPAAPTTKKCPFCMSEIDIAATRCPHCTSEIPEEAEA</sequence>
<comment type="caution">
    <text evidence="11">The sequence shown here is derived from an EMBL/GenBank/DDBJ whole genome shotgun (WGS) entry which is preliminary data.</text>
</comment>
<dbReference type="Pfam" id="PF01741">
    <property type="entry name" value="MscL"/>
    <property type="match status" value="1"/>
</dbReference>
<keyword evidence="3 10" id="KW-0813">Transport</keyword>
<dbReference type="PANTHER" id="PTHR30266:SF2">
    <property type="entry name" value="LARGE-CONDUCTANCE MECHANOSENSITIVE CHANNEL"/>
    <property type="match status" value="1"/>
</dbReference>
<keyword evidence="4 10" id="KW-1003">Cell membrane</keyword>
<dbReference type="InterPro" id="IPR001185">
    <property type="entry name" value="MS_channel"/>
</dbReference>
<dbReference type="AlphaFoldDB" id="A0A939BEG2"/>
<keyword evidence="9 10" id="KW-0407">Ion channel</keyword>
<protein>
    <recommendedName>
        <fullName evidence="10">Large-conductance mechanosensitive channel</fullName>
    </recommendedName>
</protein>
<comment type="similarity">
    <text evidence="2 10">Belongs to the MscL family.</text>
</comment>
<proteinExistence type="inferred from homology"/>
<dbReference type="HAMAP" id="MF_00115">
    <property type="entry name" value="MscL"/>
    <property type="match status" value="1"/>
</dbReference>
<evidence type="ECO:0000256" key="1">
    <source>
        <dbReference type="ARBA" id="ARBA00004651"/>
    </source>
</evidence>
<comment type="subunit">
    <text evidence="10">Homopentamer.</text>
</comment>
<evidence type="ECO:0000256" key="6">
    <source>
        <dbReference type="ARBA" id="ARBA00022989"/>
    </source>
</evidence>
<reference evidence="11" key="1">
    <citation type="submission" date="2020-08" db="EMBL/GenBank/DDBJ databases">
        <authorList>
            <person name="Cejkova D."/>
            <person name="Kubasova T."/>
            <person name="Jahodarova E."/>
            <person name="Rychlik I."/>
        </authorList>
    </citation>
    <scope>NUCLEOTIDE SEQUENCE</scope>
    <source>
        <strain evidence="11">An582</strain>
    </source>
</reference>
<evidence type="ECO:0000256" key="8">
    <source>
        <dbReference type="ARBA" id="ARBA00023136"/>
    </source>
</evidence>
<dbReference type="PRINTS" id="PR01264">
    <property type="entry name" value="MECHCHANNEL"/>
</dbReference>
<gene>
    <name evidence="10 11" type="primary">mscL</name>
    <name evidence="11" type="ORF">H6A20_00150</name>
</gene>
<comment type="function">
    <text evidence="10">Channel that opens in response to stretch forces in the membrane lipid bilayer. May participate in the regulation of osmotic pressure changes within the cell.</text>
</comment>
<comment type="caution">
    <text evidence="10">Lacks conserved residue(s) required for the propagation of feature annotation.</text>
</comment>
<evidence type="ECO:0000256" key="10">
    <source>
        <dbReference type="HAMAP-Rule" id="MF_00115"/>
    </source>
</evidence>
<dbReference type="GO" id="GO:0005886">
    <property type="term" value="C:plasma membrane"/>
    <property type="evidence" value="ECO:0007669"/>
    <property type="project" value="UniProtKB-SubCell"/>
</dbReference>
<dbReference type="PANTHER" id="PTHR30266">
    <property type="entry name" value="MECHANOSENSITIVE CHANNEL MSCL"/>
    <property type="match status" value="1"/>
</dbReference>
<organism evidence="11 12">
    <name type="scientific">Mordavella massiliensis</name>
    <dbReference type="NCBI Taxonomy" id="1871024"/>
    <lineage>
        <taxon>Bacteria</taxon>
        <taxon>Bacillati</taxon>
        <taxon>Bacillota</taxon>
        <taxon>Clostridia</taxon>
        <taxon>Eubacteriales</taxon>
        <taxon>Clostridiaceae</taxon>
        <taxon>Mordavella</taxon>
    </lineage>
</organism>
<dbReference type="NCBIfam" id="TIGR00220">
    <property type="entry name" value="mscL"/>
    <property type="match status" value="1"/>
</dbReference>
<name>A0A939BEG2_9CLOT</name>
<keyword evidence="6 10" id="KW-1133">Transmembrane helix</keyword>
<dbReference type="Gene3D" id="1.10.1200.120">
    <property type="entry name" value="Large-conductance mechanosensitive channel, MscL, domain 1"/>
    <property type="match status" value="1"/>
</dbReference>
<comment type="subcellular location">
    <subcellularLocation>
        <location evidence="1 10">Cell membrane</location>
        <topology evidence="1 10">Multi-pass membrane protein</topology>
    </subcellularLocation>
</comment>
<dbReference type="RefSeq" id="WP_204905140.1">
    <property type="nucleotide sequence ID" value="NZ_JACJKS010000001.1"/>
</dbReference>
<evidence type="ECO:0000256" key="7">
    <source>
        <dbReference type="ARBA" id="ARBA00023065"/>
    </source>
</evidence>
<dbReference type="Proteomes" id="UP000705508">
    <property type="component" value="Unassembled WGS sequence"/>
</dbReference>
<evidence type="ECO:0000256" key="5">
    <source>
        <dbReference type="ARBA" id="ARBA00022692"/>
    </source>
</evidence>
<dbReference type="GO" id="GO:0008381">
    <property type="term" value="F:mechanosensitive monoatomic ion channel activity"/>
    <property type="evidence" value="ECO:0007669"/>
    <property type="project" value="UniProtKB-UniRule"/>
</dbReference>
<dbReference type="SUPFAM" id="SSF81330">
    <property type="entry name" value="Gated mechanosensitive channel"/>
    <property type="match status" value="1"/>
</dbReference>
<evidence type="ECO:0000256" key="3">
    <source>
        <dbReference type="ARBA" id="ARBA00022448"/>
    </source>
</evidence>
<dbReference type="InterPro" id="IPR036019">
    <property type="entry name" value="MscL_channel"/>
</dbReference>
<evidence type="ECO:0000256" key="2">
    <source>
        <dbReference type="ARBA" id="ARBA00007254"/>
    </source>
</evidence>
<reference evidence="11" key="2">
    <citation type="journal article" date="2021" name="Sci. Rep.">
        <title>The distribution of antibiotic resistance genes in chicken gut microbiota commensals.</title>
        <authorList>
            <person name="Juricova H."/>
            <person name="Matiasovicova J."/>
            <person name="Kubasova T."/>
            <person name="Cejkova D."/>
            <person name="Rychlik I."/>
        </authorList>
    </citation>
    <scope>NUCLEOTIDE SEQUENCE</scope>
    <source>
        <strain evidence="11">An582</strain>
    </source>
</reference>
<evidence type="ECO:0000256" key="4">
    <source>
        <dbReference type="ARBA" id="ARBA00022475"/>
    </source>
</evidence>
<dbReference type="EMBL" id="JACJKS010000001">
    <property type="protein sequence ID" value="MBM6947077.1"/>
    <property type="molecule type" value="Genomic_DNA"/>
</dbReference>